<comment type="caution">
    <text evidence="1">The sequence shown here is derived from an EMBL/GenBank/DDBJ whole genome shotgun (WGS) entry which is preliminary data.</text>
</comment>
<evidence type="ECO:0008006" key="2">
    <source>
        <dbReference type="Google" id="ProtNLM"/>
    </source>
</evidence>
<dbReference type="SUPFAM" id="SSF53098">
    <property type="entry name" value="Ribonuclease H-like"/>
    <property type="match status" value="1"/>
</dbReference>
<dbReference type="EMBL" id="JACGWJ010000012">
    <property type="protein sequence ID" value="KAL0385611.1"/>
    <property type="molecule type" value="Genomic_DNA"/>
</dbReference>
<name>A0AAW2RZB3_SESRA</name>
<dbReference type="Gene3D" id="3.30.420.10">
    <property type="entry name" value="Ribonuclease H-like superfamily/Ribonuclease H"/>
    <property type="match status" value="1"/>
</dbReference>
<gene>
    <name evidence="1" type="ORF">Sradi_2955400</name>
</gene>
<sequence>MTAYPDSQLVSNHVEGTYEVKEDRMKEYIQEISELKSGLKSFELHQIPHTKNTKADYLT</sequence>
<organism evidence="1">
    <name type="scientific">Sesamum radiatum</name>
    <name type="common">Black benniseed</name>
    <dbReference type="NCBI Taxonomy" id="300843"/>
    <lineage>
        <taxon>Eukaryota</taxon>
        <taxon>Viridiplantae</taxon>
        <taxon>Streptophyta</taxon>
        <taxon>Embryophyta</taxon>
        <taxon>Tracheophyta</taxon>
        <taxon>Spermatophyta</taxon>
        <taxon>Magnoliopsida</taxon>
        <taxon>eudicotyledons</taxon>
        <taxon>Gunneridae</taxon>
        <taxon>Pentapetalae</taxon>
        <taxon>asterids</taxon>
        <taxon>lamiids</taxon>
        <taxon>Lamiales</taxon>
        <taxon>Pedaliaceae</taxon>
        <taxon>Sesamum</taxon>
    </lineage>
</organism>
<dbReference type="InterPro" id="IPR012337">
    <property type="entry name" value="RNaseH-like_sf"/>
</dbReference>
<protein>
    <recommendedName>
        <fullName evidence="2">RNase H type-1 domain-containing protein</fullName>
    </recommendedName>
</protein>
<evidence type="ECO:0000313" key="1">
    <source>
        <dbReference type="EMBL" id="KAL0385611.1"/>
    </source>
</evidence>
<dbReference type="InterPro" id="IPR036397">
    <property type="entry name" value="RNaseH_sf"/>
</dbReference>
<dbReference type="PANTHER" id="PTHR48475:SF2">
    <property type="entry name" value="RIBONUCLEASE H"/>
    <property type="match status" value="1"/>
</dbReference>
<accession>A0AAW2RZB3</accession>
<reference evidence="1" key="1">
    <citation type="submission" date="2020-06" db="EMBL/GenBank/DDBJ databases">
        <authorList>
            <person name="Li T."/>
            <person name="Hu X."/>
            <person name="Zhang T."/>
            <person name="Song X."/>
            <person name="Zhang H."/>
            <person name="Dai N."/>
            <person name="Sheng W."/>
            <person name="Hou X."/>
            <person name="Wei L."/>
        </authorList>
    </citation>
    <scope>NUCLEOTIDE SEQUENCE</scope>
    <source>
        <strain evidence="1">G02</strain>
        <tissue evidence="1">Leaf</tissue>
    </source>
</reference>
<reference evidence="1" key="2">
    <citation type="journal article" date="2024" name="Plant">
        <title>Genomic evolution and insights into agronomic trait innovations of Sesamum species.</title>
        <authorList>
            <person name="Miao H."/>
            <person name="Wang L."/>
            <person name="Qu L."/>
            <person name="Liu H."/>
            <person name="Sun Y."/>
            <person name="Le M."/>
            <person name="Wang Q."/>
            <person name="Wei S."/>
            <person name="Zheng Y."/>
            <person name="Lin W."/>
            <person name="Duan Y."/>
            <person name="Cao H."/>
            <person name="Xiong S."/>
            <person name="Wang X."/>
            <person name="Wei L."/>
            <person name="Li C."/>
            <person name="Ma Q."/>
            <person name="Ju M."/>
            <person name="Zhao R."/>
            <person name="Li G."/>
            <person name="Mu C."/>
            <person name="Tian Q."/>
            <person name="Mei H."/>
            <person name="Zhang T."/>
            <person name="Gao T."/>
            <person name="Zhang H."/>
        </authorList>
    </citation>
    <scope>NUCLEOTIDE SEQUENCE</scope>
    <source>
        <strain evidence="1">G02</strain>
    </source>
</reference>
<dbReference type="GO" id="GO:0003676">
    <property type="term" value="F:nucleic acid binding"/>
    <property type="evidence" value="ECO:0007669"/>
    <property type="project" value="InterPro"/>
</dbReference>
<proteinExistence type="predicted"/>
<dbReference type="AlphaFoldDB" id="A0AAW2RZB3"/>
<dbReference type="PANTHER" id="PTHR48475">
    <property type="entry name" value="RIBONUCLEASE H"/>
    <property type="match status" value="1"/>
</dbReference>